<evidence type="ECO:0000256" key="6">
    <source>
        <dbReference type="ARBA" id="ARBA00038076"/>
    </source>
</evidence>
<feature type="domain" description="ABC3 transporter permease C-terminal" evidence="8">
    <location>
        <begin position="294"/>
        <end position="404"/>
    </location>
</feature>
<keyword evidence="3 7" id="KW-0812">Transmembrane</keyword>
<evidence type="ECO:0000256" key="5">
    <source>
        <dbReference type="ARBA" id="ARBA00023136"/>
    </source>
</evidence>
<evidence type="ECO:0000313" key="9">
    <source>
        <dbReference type="EMBL" id="SFC05917.1"/>
    </source>
</evidence>
<dbReference type="OrthoDB" id="9770036at2"/>
<gene>
    <name evidence="9" type="ORF">SAMN02745724_00793</name>
</gene>
<feature type="transmembrane region" description="Helical" evidence="7">
    <location>
        <begin position="374"/>
        <end position="394"/>
    </location>
</feature>
<keyword evidence="10" id="KW-1185">Reference proteome</keyword>
<dbReference type="PANTHER" id="PTHR30572">
    <property type="entry name" value="MEMBRANE COMPONENT OF TRANSPORTER-RELATED"/>
    <property type="match status" value="1"/>
</dbReference>
<evidence type="ECO:0000256" key="1">
    <source>
        <dbReference type="ARBA" id="ARBA00004651"/>
    </source>
</evidence>
<evidence type="ECO:0000256" key="3">
    <source>
        <dbReference type="ARBA" id="ARBA00022692"/>
    </source>
</evidence>
<organism evidence="9 10">
    <name type="scientific">Pseudoalteromonas denitrificans DSM 6059</name>
    <dbReference type="NCBI Taxonomy" id="1123010"/>
    <lineage>
        <taxon>Bacteria</taxon>
        <taxon>Pseudomonadati</taxon>
        <taxon>Pseudomonadota</taxon>
        <taxon>Gammaproteobacteria</taxon>
        <taxon>Alteromonadales</taxon>
        <taxon>Pseudoalteromonadaceae</taxon>
        <taxon>Pseudoalteromonas</taxon>
    </lineage>
</organism>
<dbReference type="GO" id="GO:0005886">
    <property type="term" value="C:plasma membrane"/>
    <property type="evidence" value="ECO:0007669"/>
    <property type="project" value="UniProtKB-SubCell"/>
</dbReference>
<feature type="transmembrane region" description="Helical" evidence="7">
    <location>
        <begin position="289"/>
        <end position="313"/>
    </location>
</feature>
<proteinExistence type="inferred from homology"/>
<sequence length="411" mass="46071">MNIKALLKALKLRKFATTLLLLQLALTLGLVVNTVLLSLDASKKLNNPLRFDVDNLVVAQLLPTSGDYRETDYYHAITKKDLKKLTELDGVISVAQYNQLPIQNGGWNGNFKDDNTPDDVILDKDLDTVPIFYSSHIGLSNLGVDIVQGRALTKDDDMTQDYYAGKRDEIEPNIVITESLAKAVYPDESALGKLSNHGRIVGIAKDFMVNPRWQGRSKYFAVFGNFMFAQADFTQSYVLHVMPGQVKNIIEKVEETILAVQPERDIINIYSMKDRHNRFFSQESGLAKLFTTLCILMILVTIVSSFAHAHFHISQQRKYIGIRRALGATKKDIMIYVFSENWLMSIFACILGIGSTIAINILLSQVITIEKPDIELYFMAVAVIFVSGTIATWLPAYKTTKISPVIATHTL</sequence>
<comment type="subcellular location">
    <subcellularLocation>
        <location evidence="1">Cell membrane</location>
        <topology evidence="1">Multi-pass membrane protein</topology>
    </subcellularLocation>
</comment>
<evidence type="ECO:0000256" key="4">
    <source>
        <dbReference type="ARBA" id="ARBA00022989"/>
    </source>
</evidence>
<dbReference type="Proteomes" id="UP000198862">
    <property type="component" value="Unassembled WGS sequence"/>
</dbReference>
<evidence type="ECO:0000259" key="8">
    <source>
        <dbReference type="Pfam" id="PF02687"/>
    </source>
</evidence>
<dbReference type="EMBL" id="FOLO01000004">
    <property type="protein sequence ID" value="SFC05917.1"/>
    <property type="molecule type" value="Genomic_DNA"/>
</dbReference>
<evidence type="ECO:0000256" key="7">
    <source>
        <dbReference type="SAM" id="Phobius"/>
    </source>
</evidence>
<dbReference type="Pfam" id="PF02687">
    <property type="entry name" value="FtsX"/>
    <property type="match status" value="1"/>
</dbReference>
<evidence type="ECO:0000313" key="10">
    <source>
        <dbReference type="Proteomes" id="UP000198862"/>
    </source>
</evidence>
<name>A0A1I1G2D9_9GAMM</name>
<dbReference type="AlphaFoldDB" id="A0A1I1G2D9"/>
<dbReference type="GO" id="GO:0022857">
    <property type="term" value="F:transmembrane transporter activity"/>
    <property type="evidence" value="ECO:0007669"/>
    <property type="project" value="TreeGrafter"/>
</dbReference>
<accession>A0A1I1G2D9</accession>
<dbReference type="InterPro" id="IPR050250">
    <property type="entry name" value="Macrolide_Exporter_MacB"/>
</dbReference>
<keyword evidence="2" id="KW-1003">Cell membrane</keyword>
<comment type="similarity">
    <text evidence="6">Belongs to the ABC-4 integral membrane protein family.</text>
</comment>
<protein>
    <submittedName>
        <fullName evidence="9">Putative ABC transport system permease protein</fullName>
    </submittedName>
</protein>
<dbReference type="RefSeq" id="WP_091980181.1">
    <property type="nucleotide sequence ID" value="NZ_FOLO01000004.1"/>
</dbReference>
<keyword evidence="4 7" id="KW-1133">Transmembrane helix</keyword>
<keyword evidence="5 7" id="KW-0472">Membrane</keyword>
<dbReference type="STRING" id="1123010.SAMN02745724_00793"/>
<feature type="transmembrane region" description="Helical" evidence="7">
    <location>
        <begin position="333"/>
        <end position="362"/>
    </location>
</feature>
<dbReference type="InterPro" id="IPR003838">
    <property type="entry name" value="ABC3_permease_C"/>
</dbReference>
<evidence type="ECO:0000256" key="2">
    <source>
        <dbReference type="ARBA" id="ARBA00022475"/>
    </source>
</evidence>
<reference evidence="9 10" key="1">
    <citation type="submission" date="2016-10" db="EMBL/GenBank/DDBJ databases">
        <authorList>
            <person name="de Groot N.N."/>
        </authorList>
    </citation>
    <scope>NUCLEOTIDE SEQUENCE [LARGE SCALE GENOMIC DNA]</scope>
    <source>
        <strain evidence="9 10">DSM 6059</strain>
    </source>
</reference>
<dbReference type="PANTHER" id="PTHR30572:SF4">
    <property type="entry name" value="ABC TRANSPORTER PERMEASE YTRF"/>
    <property type="match status" value="1"/>
</dbReference>